<sequence>MNRELFLQVTSWRESPIDGDERKSLKWIEVVTLGSLGLILGISCNGNWVRMGKESVYEFYSDQSYMPLYPILEAVLLDVKMAIKKGLQSSQLPVELIESFPFQEVALSAMNSGSVYWCDLSLKYVERLRYDEELVNALNICSKNAPTQKLRHQAKKIKANVSRGLSL</sequence>
<keyword evidence="2" id="KW-1185">Reference proteome</keyword>
<accession>A0A1Y0ID87</accession>
<gene>
    <name evidence="1" type="ORF">OLMES_3302</name>
</gene>
<dbReference type="AlphaFoldDB" id="A0A1Y0ID87"/>
<evidence type="ECO:0000313" key="1">
    <source>
        <dbReference type="EMBL" id="ARU57343.1"/>
    </source>
</evidence>
<evidence type="ECO:0000313" key="2">
    <source>
        <dbReference type="Proteomes" id="UP000196027"/>
    </source>
</evidence>
<proteinExistence type="predicted"/>
<reference evidence="1 2" key="1">
    <citation type="submission" date="2017-05" db="EMBL/GenBank/DDBJ databases">
        <title>Genomic insights into alkan degradation activity of Oleiphilus messinensis.</title>
        <authorList>
            <person name="Kozyavkin S.A."/>
            <person name="Slesarev A.I."/>
            <person name="Golyshin P.N."/>
            <person name="Korzhenkov A."/>
            <person name="Golyshina O.N."/>
            <person name="Toshchakov S.V."/>
        </authorList>
    </citation>
    <scope>NUCLEOTIDE SEQUENCE [LARGE SCALE GENOMIC DNA]</scope>
    <source>
        <strain evidence="1 2">ME102</strain>
    </source>
</reference>
<dbReference type="Proteomes" id="UP000196027">
    <property type="component" value="Chromosome"/>
</dbReference>
<name>A0A1Y0ID87_9GAMM</name>
<dbReference type="EMBL" id="CP021425">
    <property type="protein sequence ID" value="ARU57343.1"/>
    <property type="molecule type" value="Genomic_DNA"/>
</dbReference>
<dbReference type="KEGG" id="ome:OLMES_3302"/>
<organism evidence="1 2">
    <name type="scientific">Oleiphilus messinensis</name>
    <dbReference type="NCBI Taxonomy" id="141451"/>
    <lineage>
        <taxon>Bacteria</taxon>
        <taxon>Pseudomonadati</taxon>
        <taxon>Pseudomonadota</taxon>
        <taxon>Gammaproteobacteria</taxon>
        <taxon>Oceanospirillales</taxon>
        <taxon>Oleiphilaceae</taxon>
        <taxon>Oleiphilus</taxon>
    </lineage>
</organism>
<dbReference type="RefSeq" id="WP_087462246.1">
    <property type="nucleotide sequence ID" value="NZ_CP021425.1"/>
</dbReference>
<protein>
    <submittedName>
        <fullName evidence="1">Uncharacterized protein</fullName>
    </submittedName>
</protein>